<dbReference type="GO" id="GO:0002682">
    <property type="term" value="P:regulation of immune system process"/>
    <property type="evidence" value="ECO:0007669"/>
    <property type="project" value="TreeGrafter"/>
</dbReference>
<feature type="compositionally biased region" description="Polar residues" evidence="11">
    <location>
        <begin position="93"/>
        <end position="104"/>
    </location>
</feature>
<evidence type="ECO:0000256" key="4">
    <source>
        <dbReference type="ARBA" id="ARBA00022771"/>
    </source>
</evidence>
<comment type="subcellular location">
    <subcellularLocation>
        <location evidence="1">Nucleus</location>
    </subcellularLocation>
</comment>
<keyword evidence="9" id="KW-0539">Nucleus</keyword>
<reference evidence="13" key="1">
    <citation type="journal article" date="2020" name="Fungal Divers.">
        <title>Resolving the Mortierellaceae phylogeny through synthesis of multi-gene phylogenetics and phylogenomics.</title>
        <authorList>
            <person name="Vandepol N."/>
            <person name="Liber J."/>
            <person name="Desiro A."/>
            <person name="Na H."/>
            <person name="Kennedy M."/>
            <person name="Barry K."/>
            <person name="Grigoriev I.V."/>
            <person name="Miller A.N."/>
            <person name="O'Donnell K."/>
            <person name="Stajich J.E."/>
            <person name="Bonito G."/>
        </authorList>
    </citation>
    <scope>NUCLEOTIDE SEQUENCE</scope>
    <source>
        <strain evidence="13">REB-010B</strain>
    </source>
</reference>
<evidence type="ECO:0000256" key="7">
    <source>
        <dbReference type="ARBA" id="ARBA00023125"/>
    </source>
</evidence>
<evidence type="ECO:0000256" key="2">
    <source>
        <dbReference type="ARBA" id="ARBA00022723"/>
    </source>
</evidence>
<dbReference type="PROSITE" id="PS50157">
    <property type="entry name" value="ZINC_FINGER_C2H2_2"/>
    <property type="match status" value="2"/>
</dbReference>
<dbReference type="AlphaFoldDB" id="A0A9P6UKB7"/>
<dbReference type="InterPro" id="IPR013087">
    <property type="entry name" value="Znf_C2H2_type"/>
</dbReference>
<feature type="compositionally biased region" description="Acidic residues" evidence="11">
    <location>
        <begin position="33"/>
        <end position="59"/>
    </location>
</feature>
<feature type="region of interest" description="Disordered" evidence="11">
    <location>
        <begin position="271"/>
        <end position="305"/>
    </location>
</feature>
<sequence>MNSDSRRNQLELNQIMDVDEVKEQEVQSHTSDNSDDFEDINDEDPVEDSDDLDEGEEDVYERGEGGDGFGGTGGNSNSNRTDRSTRIERMNDPFQSDGSASQKGSAIITTKSSTSIVHSGTSGGARQARLREGKNHECGACGKKFSRPSQLQTHLFMHSGEKPHQCSMCHKHFNVSSNLKRHIKTHFSTKRKSSRNGSMVFRSFSNGFTIKQSQESSRYDMAEIGAGGALRRHSTTVLQPSDRLRWMNTETLFSGTTAESHQKALLKEKAAQEESAGVGPVSSSSKSTQAPSAASTSRAASSTVPAMILEQTEAVAIAPSLTHTTATSSDVQVLPGKTSASSKITNVVKPKPA</sequence>
<evidence type="ECO:0000256" key="9">
    <source>
        <dbReference type="ARBA" id="ARBA00023242"/>
    </source>
</evidence>
<dbReference type="Proteomes" id="UP000738325">
    <property type="component" value="Unassembled WGS sequence"/>
</dbReference>
<dbReference type="OrthoDB" id="6077919at2759"/>
<feature type="compositionally biased region" description="Low complexity" evidence="11">
    <location>
        <begin position="107"/>
        <end position="116"/>
    </location>
</feature>
<evidence type="ECO:0000313" key="13">
    <source>
        <dbReference type="EMBL" id="KAG0308127.1"/>
    </source>
</evidence>
<evidence type="ECO:0000256" key="3">
    <source>
        <dbReference type="ARBA" id="ARBA00022737"/>
    </source>
</evidence>
<dbReference type="GO" id="GO:0045893">
    <property type="term" value="P:positive regulation of DNA-templated transcription"/>
    <property type="evidence" value="ECO:0007669"/>
    <property type="project" value="UniProtKB-ARBA"/>
</dbReference>
<name>A0A9P6UKB7_9FUNG</name>
<evidence type="ECO:0000256" key="8">
    <source>
        <dbReference type="ARBA" id="ARBA00023163"/>
    </source>
</evidence>
<evidence type="ECO:0000256" key="10">
    <source>
        <dbReference type="PROSITE-ProRule" id="PRU00042"/>
    </source>
</evidence>
<dbReference type="GO" id="GO:0001227">
    <property type="term" value="F:DNA-binding transcription repressor activity, RNA polymerase II-specific"/>
    <property type="evidence" value="ECO:0007669"/>
    <property type="project" value="TreeGrafter"/>
</dbReference>
<protein>
    <recommendedName>
        <fullName evidence="12">C2H2-type domain-containing protein</fullName>
    </recommendedName>
</protein>
<dbReference type="GO" id="GO:0005654">
    <property type="term" value="C:nucleoplasm"/>
    <property type="evidence" value="ECO:0007669"/>
    <property type="project" value="TreeGrafter"/>
</dbReference>
<evidence type="ECO:0000313" key="14">
    <source>
        <dbReference type="Proteomes" id="UP000738325"/>
    </source>
</evidence>
<dbReference type="SMART" id="SM00355">
    <property type="entry name" value="ZnF_C2H2"/>
    <property type="match status" value="2"/>
</dbReference>
<keyword evidence="7" id="KW-0238">DNA-binding</keyword>
<dbReference type="InterPro" id="IPR036236">
    <property type="entry name" value="Znf_C2H2_sf"/>
</dbReference>
<keyword evidence="14" id="KW-1185">Reference proteome</keyword>
<evidence type="ECO:0000256" key="11">
    <source>
        <dbReference type="SAM" id="MobiDB-lite"/>
    </source>
</evidence>
<keyword evidence="5" id="KW-0862">Zinc</keyword>
<keyword evidence="6" id="KW-0805">Transcription regulation</keyword>
<dbReference type="EMBL" id="JAAAIP010001303">
    <property type="protein sequence ID" value="KAG0308127.1"/>
    <property type="molecule type" value="Genomic_DNA"/>
</dbReference>
<proteinExistence type="predicted"/>
<keyword evidence="3" id="KW-0677">Repeat</keyword>
<keyword evidence="2" id="KW-0479">Metal-binding</keyword>
<dbReference type="GO" id="GO:0001817">
    <property type="term" value="P:regulation of cytokine production"/>
    <property type="evidence" value="ECO:0007669"/>
    <property type="project" value="TreeGrafter"/>
</dbReference>
<feature type="domain" description="C2H2-type" evidence="12">
    <location>
        <begin position="136"/>
        <end position="163"/>
    </location>
</feature>
<dbReference type="Pfam" id="PF00096">
    <property type="entry name" value="zf-C2H2"/>
    <property type="match status" value="2"/>
</dbReference>
<dbReference type="FunFam" id="3.30.160.60:FF:000045">
    <property type="entry name" value="ZFP69 zinc finger protein B"/>
    <property type="match status" value="1"/>
</dbReference>
<dbReference type="GO" id="GO:0000978">
    <property type="term" value="F:RNA polymerase II cis-regulatory region sequence-specific DNA binding"/>
    <property type="evidence" value="ECO:0007669"/>
    <property type="project" value="TreeGrafter"/>
</dbReference>
<feature type="region of interest" description="Disordered" evidence="11">
    <location>
        <begin position="1"/>
        <end position="131"/>
    </location>
</feature>
<feature type="domain" description="C2H2-type" evidence="12">
    <location>
        <begin position="164"/>
        <end position="191"/>
    </location>
</feature>
<comment type="caution">
    <text evidence="13">The sequence shown here is derived from an EMBL/GenBank/DDBJ whole genome shotgun (WGS) entry which is preliminary data.</text>
</comment>
<keyword evidence="8" id="KW-0804">Transcription</keyword>
<dbReference type="GO" id="GO:0005694">
    <property type="term" value="C:chromosome"/>
    <property type="evidence" value="ECO:0007669"/>
    <property type="project" value="UniProtKB-ARBA"/>
</dbReference>
<organism evidence="13 14">
    <name type="scientific">Dissophora globulifera</name>
    <dbReference type="NCBI Taxonomy" id="979702"/>
    <lineage>
        <taxon>Eukaryota</taxon>
        <taxon>Fungi</taxon>
        <taxon>Fungi incertae sedis</taxon>
        <taxon>Mucoromycota</taxon>
        <taxon>Mortierellomycotina</taxon>
        <taxon>Mortierellomycetes</taxon>
        <taxon>Mortierellales</taxon>
        <taxon>Mortierellaceae</taxon>
        <taxon>Dissophora</taxon>
    </lineage>
</organism>
<evidence type="ECO:0000256" key="6">
    <source>
        <dbReference type="ARBA" id="ARBA00023015"/>
    </source>
</evidence>
<gene>
    <name evidence="13" type="ORF">BGZ99_001263</name>
</gene>
<accession>A0A9P6UKB7</accession>
<dbReference type="PANTHER" id="PTHR24399">
    <property type="entry name" value="ZINC FINGER AND BTB DOMAIN-CONTAINING"/>
    <property type="match status" value="1"/>
</dbReference>
<dbReference type="Gene3D" id="3.30.160.60">
    <property type="entry name" value="Classic Zinc Finger"/>
    <property type="match status" value="2"/>
</dbReference>
<dbReference type="FunFam" id="3.30.160.60:FF:001732">
    <property type="entry name" value="Zgc:162936"/>
    <property type="match status" value="1"/>
</dbReference>
<dbReference type="GO" id="GO:0008270">
    <property type="term" value="F:zinc ion binding"/>
    <property type="evidence" value="ECO:0007669"/>
    <property type="project" value="UniProtKB-KW"/>
</dbReference>
<dbReference type="SUPFAM" id="SSF57667">
    <property type="entry name" value="beta-beta-alpha zinc fingers"/>
    <property type="match status" value="1"/>
</dbReference>
<evidence type="ECO:0000259" key="12">
    <source>
        <dbReference type="PROSITE" id="PS50157"/>
    </source>
</evidence>
<feature type="compositionally biased region" description="Low complexity" evidence="11">
    <location>
        <begin position="282"/>
        <end position="303"/>
    </location>
</feature>
<dbReference type="PROSITE" id="PS00028">
    <property type="entry name" value="ZINC_FINGER_C2H2_1"/>
    <property type="match status" value="2"/>
</dbReference>
<evidence type="ECO:0000256" key="5">
    <source>
        <dbReference type="ARBA" id="ARBA00022833"/>
    </source>
</evidence>
<keyword evidence="4 10" id="KW-0863">Zinc-finger</keyword>
<feature type="region of interest" description="Disordered" evidence="11">
    <location>
        <begin position="323"/>
        <end position="353"/>
    </location>
</feature>
<feature type="compositionally biased region" description="Basic and acidic residues" evidence="11">
    <location>
        <begin position="80"/>
        <end position="91"/>
    </location>
</feature>
<evidence type="ECO:0000256" key="1">
    <source>
        <dbReference type="ARBA" id="ARBA00004123"/>
    </source>
</evidence>
<dbReference type="PANTHER" id="PTHR24399:SF23">
    <property type="entry name" value="C2H2-TYPE DOMAIN-CONTAINING PROTEIN"/>
    <property type="match status" value="1"/>
</dbReference>